<dbReference type="Pfam" id="PF07715">
    <property type="entry name" value="Plug"/>
    <property type="match status" value="1"/>
</dbReference>
<dbReference type="AlphaFoldDB" id="A0A975BYP3"/>
<dbReference type="InterPro" id="IPR012910">
    <property type="entry name" value="Plug_dom"/>
</dbReference>
<dbReference type="GO" id="GO:0009279">
    <property type="term" value="C:cell outer membrane"/>
    <property type="evidence" value="ECO:0007669"/>
    <property type="project" value="UniProtKB-SubCell"/>
</dbReference>
<evidence type="ECO:0000256" key="12">
    <source>
        <dbReference type="RuleBase" id="RU003357"/>
    </source>
</evidence>
<dbReference type="GO" id="GO:0006826">
    <property type="term" value="P:iron ion transport"/>
    <property type="evidence" value="ECO:0007669"/>
    <property type="project" value="UniProtKB-KW"/>
</dbReference>
<organism evidence="16 17">
    <name type="scientific">Brevundimonas goettingensis</name>
    <dbReference type="NCBI Taxonomy" id="2774190"/>
    <lineage>
        <taxon>Bacteria</taxon>
        <taxon>Pseudomonadati</taxon>
        <taxon>Pseudomonadota</taxon>
        <taxon>Alphaproteobacteria</taxon>
        <taxon>Caulobacterales</taxon>
        <taxon>Caulobacteraceae</taxon>
        <taxon>Brevundimonas</taxon>
    </lineage>
</organism>
<dbReference type="PROSITE" id="PS52016">
    <property type="entry name" value="TONB_DEPENDENT_REC_3"/>
    <property type="match status" value="1"/>
</dbReference>
<evidence type="ECO:0000256" key="8">
    <source>
        <dbReference type="ARBA" id="ARBA00023077"/>
    </source>
</evidence>
<keyword evidence="10 11" id="KW-0998">Cell outer membrane</keyword>
<evidence type="ECO:0000259" key="14">
    <source>
        <dbReference type="Pfam" id="PF00593"/>
    </source>
</evidence>
<gene>
    <name evidence="16" type="ORF">IFJ75_10975</name>
</gene>
<evidence type="ECO:0000256" key="2">
    <source>
        <dbReference type="ARBA" id="ARBA00022448"/>
    </source>
</evidence>
<keyword evidence="2 11" id="KW-0813">Transport</keyword>
<evidence type="ECO:0000313" key="17">
    <source>
        <dbReference type="Proteomes" id="UP000663918"/>
    </source>
</evidence>
<accession>A0A975BYP3</accession>
<dbReference type="SUPFAM" id="SSF56935">
    <property type="entry name" value="Porins"/>
    <property type="match status" value="1"/>
</dbReference>
<evidence type="ECO:0000256" key="7">
    <source>
        <dbReference type="ARBA" id="ARBA00023065"/>
    </source>
</evidence>
<feature type="signal peptide" evidence="13">
    <location>
        <begin position="1"/>
        <end position="24"/>
    </location>
</feature>
<dbReference type="Proteomes" id="UP000663918">
    <property type="component" value="Chromosome"/>
</dbReference>
<comment type="similarity">
    <text evidence="11 12">Belongs to the TonB-dependent receptor family.</text>
</comment>
<protein>
    <submittedName>
        <fullName evidence="16">TonB-dependent receptor</fullName>
    </submittedName>
</protein>
<feature type="domain" description="TonB-dependent receptor plug" evidence="15">
    <location>
        <begin position="52"/>
        <end position="158"/>
    </location>
</feature>
<name>A0A975BYP3_9CAUL</name>
<keyword evidence="8 12" id="KW-0798">TonB box</keyword>
<dbReference type="InterPro" id="IPR039426">
    <property type="entry name" value="TonB-dep_rcpt-like"/>
</dbReference>
<feature type="domain" description="TonB-dependent receptor-like beta-barrel" evidence="14">
    <location>
        <begin position="310"/>
        <end position="665"/>
    </location>
</feature>
<evidence type="ECO:0000256" key="9">
    <source>
        <dbReference type="ARBA" id="ARBA00023136"/>
    </source>
</evidence>
<evidence type="ECO:0000256" key="13">
    <source>
        <dbReference type="SAM" id="SignalP"/>
    </source>
</evidence>
<evidence type="ECO:0000256" key="11">
    <source>
        <dbReference type="PROSITE-ProRule" id="PRU01360"/>
    </source>
</evidence>
<comment type="subcellular location">
    <subcellularLocation>
        <location evidence="1 11">Cell outer membrane</location>
        <topology evidence="1 11">Multi-pass membrane protein</topology>
    </subcellularLocation>
</comment>
<reference evidence="16" key="1">
    <citation type="submission" date="2020-09" db="EMBL/GenBank/DDBJ databases">
        <title>Brevundimonas sp. LVF2 isolated from a puddle in Goettingen, Germany.</title>
        <authorList>
            <person name="Friedrich I."/>
            <person name="Klassen A."/>
            <person name="Hannes N."/>
            <person name="Schneider D."/>
            <person name="Hertel R."/>
            <person name="Daniel R."/>
        </authorList>
    </citation>
    <scope>NUCLEOTIDE SEQUENCE</scope>
    <source>
        <strain evidence="16">LVF2</strain>
    </source>
</reference>
<evidence type="ECO:0000256" key="6">
    <source>
        <dbReference type="ARBA" id="ARBA00023004"/>
    </source>
</evidence>
<evidence type="ECO:0000256" key="3">
    <source>
        <dbReference type="ARBA" id="ARBA00022452"/>
    </source>
</evidence>
<keyword evidence="5 11" id="KW-0812">Transmembrane</keyword>
<evidence type="ECO:0000256" key="1">
    <source>
        <dbReference type="ARBA" id="ARBA00004571"/>
    </source>
</evidence>
<evidence type="ECO:0000256" key="4">
    <source>
        <dbReference type="ARBA" id="ARBA00022496"/>
    </source>
</evidence>
<proteinExistence type="inferred from homology"/>
<dbReference type="PANTHER" id="PTHR32552">
    <property type="entry name" value="FERRICHROME IRON RECEPTOR-RELATED"/>
    <property type="match status" value="1"/>
</dbReference>
<evidence type="ECO:0000313" key="16">
    <source>
        <dbReference type="EMBL" id="QTC89825.1"/>
    </source>
</evidence>
<keyword evidence="4" id="KW-0410">Iron transport</keyword>
<evidence type="ECO:0000256" key="5">
    <source>
        <dbReference type="ARBA" id="ARBA00022692"/>
    </source>
</evidence>
<dbReference type="CDD" id="cd01347">
    <property type="entry name" value="ligand_gated_channel"/>
    <property type="match status" value="1"/>
</dbReference>
<sequence>MRLTTILAAGTAIATLMTCGAASAQTAQNAGPDGASQVDDVVVTARKREERLQDVPIAVTATSGETLEREQINLVKDVAALTPGLNISSDAVGRAFLAIRGVGNTLIDSVQPGVGIFIDGIYQPNTSYLNSPVVDVERIEVLRGPQGTLFGNNTLGGAINVITRAPTDHFEGRATASYAGPDNYQTYGASISGPIIEGSLRGRLAANYHTQDGFSENLLAGGNARPLETQAVNGTLVWEVPQAQRTELSLNAYWNRVTGSQTAYNTVNSPTNYVDDVLLNQNSIAEYTYSGINAKLVVDLTPNTTMTTILAYDDKDGRASGDGDFGAVPAIFVLDGRNDRQTYTGEARFDTNWNDRFSTLVGVFAQKSDNTDDISQTLDAGYLVLGLPLGLLVLPQHTIRDSELQSQAIYANGFYNLGSDWELSAGIRFDHQEVSIDGTVGQYTADEWEPRVTLRKTWNPQHSSYASISRGFRGGGANPAGAPNPFYQGDSVWTYELGDKFTNESRTLTLNSAIYFNDYSHYIGQNSLTPSLIAVNLNTGSVESYGVELEGVWTPNAMFQLKAGGTYNHARITDDSEYAAIIGHGLPSDRILFQPDVNGFVTGSFTYPLGSGELRTDLTASYKGERVGSTLSPTVFPTLEAYTIVNANVAYEWGNYTASIFATNLFDADYYDSYLDKSLLAAFGFPAALVHDLGITGDGRRVGVRLSAKF</sequence>
<dbReference type="PANTHER" id="PTHR32552:SF81">
    <property type="entry name" value="TONB-DEPENDENT OUTER MEMBRANE RECEPTOR"/>
    <property type="match status" value="1"/>
</dbReference>
<dbReference type="InterPro" id="IPR000531">
    <property type="entry name" value="Beta-barrel_TonB"/>
</dbReference>
<keyword evidence="9 11" id="KW-0472">Membrane</keyword>
<keyword evidence="16" id="KW-0675">Receptor</keyword>
<feature type="chain" id="PRO_5037173761" evidence="13">
    <location>
        <begin position="25"/>
        <end position="710"/>
    </location>
</feature>
<keyword evidence="3 11" id="KW-1134">Transmembrane beta strand</keyword>
<evidence type="ECO:0000259" key="15">
    <source>
        <dbReference type="Pfam" id="PF07715"/>
    </source>
</evidence>
<dbReference type="RefSeq" id="WP_207868120.1">
    <property type="nucleotide sequence ID" value="NZ_CP062222.1"/>
</dbReference>
<keyword evidence="17" id="KW-1185">Reference proteome</keyword>
<keyword evidence="13" id="KW-0732">Signal</keyword>
<dbReference type="Gene3D" id="2.40.170.20">
    <property type="entry name" value="TonB-dependent receptor, beta-barrel domain"/>
    <property type="match status" value="1"/>
</dbReference>
<keyword evidence="7" id="KW-0406">Ion transport</keyword>
<dbReference type="Pfam" id="PF00593">
    <property type="entry name" value="TonB_dep_Rec_b-barrel"/>
    <property type="match status" value="1"/>
</dbReference>
<evidence type="ECO:0000256" key="10">
    <source>
        <dbReference type="ARBA" id="ARBA00023237"/>
    </source>
</evidence>
<keyword evidence="6" id="KW-0408">Iron</keyword>
<dbReference type="EMBL" id="CP062222">
    <property type="protein sequence ID" value="QTC89825.1"/>
    <property type="molecule type" value="Genomic_DNA"/>
</dbReference>
<dbReference type="InterPro" id="IPR036942">
    <property type="entry name" value="Beta-barrel_TonB_sf"/>
</dbReference>
<dbReference type="KEGG" id="bgoe:IFJ75_10975"/>